<sequence>MDAEKLFVQFFSAIKAPEPITPAKLSEYLLNPAAYNVVLRFFHPRIVQKSYGKEKRFFCPAAIILVGGPGWKRYTDQLMELVQMTREQLKRRLEESVIKQDHGTANELRNVLTHVSDSLLQWTCSLNLNDGQEQLTSTIPFIAFETVPHYELAAKSLFINNADKRKYFRMRLEFVAYLGQTTPIKYLGGFDSSPVHVISKPPKKQSTRTSDAGHVCLKSGMKIALFNRLRAQTFSTRYLYVQGASFVGSSDHWSCFYIYAVAQDVDNDDEEFTTQNGFIHYGSVVRIVDSSTGVSTPNLIVRKIEKEMIKVDIIVSEPVAQLHRIGFQIAGSESSYWSISVSQIIQREVNVLGPGLHEAHDSIAWIAAEADVYEFKFFQATGPTLNPVSPVPLVWDIMLEGTSEHNAIVELRGRSLGEHLEVWFGLVPSTIISANDGFMRCQVPYITTVLSHPNNNVGCTEYNQSESKVAVPITLIRKDGVVYPTDAKFVYNINFAGGVGDVTMIPIYDKQLMQFNRSVNEMRKRNEDEQEMVENLEDDPFE</sequence>
<protein>
    <submittedName>
        <fullName evidence="2">Uncharacterized protein</fullName>
    </submittedName>
</protein>
<dbReference type="Proteomes" id="UP000887576">
    <property type="component" value="Unplaced"/>
</dbReference>
<dbReference type="WBParaSite" id="JU765_v2.g17888.t1">
    <property type="protein sequence ID" value="JU765_v2.g17888.t1"/>
    <property type="gene ID" value="JU765_v2.g17888"/>
</dbReference>
<proteinExistence type="predicted"/>
<evidence type="ECO:0000313" key="1">
    <source>
        <dbReference type="Proteomes" id="UP000887576"/>
    </source>
</evidence>
<name>A0AC34QNB1_9BILA</name>
<accession>A0AC34QNB1</accession>
<reference evidence="2" key="1">
    <citation type="submission" date="2022-11" db="UniProtKB">
        <authorList>
            <consortium name="WormBaseParasite"/>
        </authorList>
    </citation>
    <scope>IDENTIFICATION</scope>
</reference>
<evidence type="ECO:0000313" key="2">
    <source>
        <dbReference type="WBParaSite" id="JU765_v2.g17888.t1"/>
    </source>
</evidence>
<organism evidence="1 2">
    <name type="scientific">Panagrolaimus sp. JU765</name>
    <dbReference type="NCBI Taxonomy" id="591449"/>
    <lineage>
        <taxon>Eukaryota</taxon>
        <taxon>Metazoa</taxon>
        <taxon>Ecdysozoa</taxon>
        <taxon>Nematoda</taxon>
        <taxon>Chromadorea</taxon>
        <taxon>Rhabditida</taxon>
        <taxon>Tylenchina</taxon>
        <taxon>Panagrolaimomorpha</taxon>
        <taxon>Panagrolaimoidea</taxon>
        <taxon>Panagrolaimidae</taxon>
        <taxon>Panagrolaimus</taxon>
    </lineage>
</organism>